<gene>
    <name evidence="1" type="ORF">GCM10023187_20610</name>
</gene>
<evidence type="ECO:0000313" key="2">
    <source>
        <dbReference type="Proteomes" id="UP001500936"/>
    </source>
</evidence>
<evidence type="ECO:0000313" key="1">
    <source>
        <dbReference type="EMBL" id="GAA4403984.1"/>
    </source>
</evidence>
<dbReference type="Proteomes" id="UP001500936">
    <property type="component" value="Unassembled WGS sequence"/>
</dbReference>
<proteinExistence type="predicted"/>
<organism evidence="1 2">
    <name type="scientific">Nibrella viscosa</name>
    <dbReference type="NCBI Taxonomy" id="1084524"/>
    <lineage>
        <taxon>Bacteria</taxon>
        <taxon>Pseudomonadati</taxon>
        <taxon>Bacteroidota</taxon>
        <taxon>Cytophagia</taxon>
        <taxon>Cytophagales</taxon>
        <taxon>Spirosomataceae</taxon>
        <taxon>Nibrella</taxon>
    </lineage>
</organism>
<reference evidence="2" key="1">
    <citation type="journal article" date="2019" name="Int. J. Syst. Evol. Microbiol.">
        <title>The Global Catalogue of Microorganisms (GCM) 10K type strain sequencing project: providing services to taxonomists for standard genome sequencing and annotation.</title>
        <authorList>
            <consortium name="The Broad Institute Genomics Platform"/>
            <consortium name="The Broad Institute Genome Sequencing Center for Infectious Disease"/>
            <person name="Wu L."/>
            <person name="Ma J."/>
        </authorList>
    </citation>
    <scope>NUCLEOTIDE SEQUENCE [LARGE SCALE GENOMIC DNA]</scope>
    <source>
        <strain evidence="2">JCM 17925</strain>
    </source>
</reference>
<keyword evidence="2" id="KW-1185">Reference proteome</keyword>
<protein>
    <submittedName>
        <fullName evidence="1">Uncharacterized protein</fullName>
    </submittedName>
</protein>
<dbReference type="EMBL" id="BAABHB010000003">
    <property type="protein sequence ID" value="GAA4403984.1"/>
    <property type="molecule type" value="Genomic_DNA"/>
</dbReference>
<accession>A0ABP8KCQ7</accession>
<name>A0ABP8KCQ7_9BACT</name>
<comment type="caution">
    <text evidence="1">The sequence shown here is derived from an EMBL/GenBank/DDBJ whole genome shotgun (WGS) entry which is preliminary data.</text>
</comment>
<sequence>MNFDRFFIISSLLGDEFYKTHQNSNATPDLDALEKQFRLLYSQPIGDYLTSGLPTFMLKKKQYIKLR</sequence>
<dbReference type="RefSeq" id="WP_345266676.1">
    <property type="nucleotide sequence ID" value="NZ_BAABHB010000003.1"/>
</dbReference>